<proteinExistence type="inferred from homology"/>
<evidence type="ECO:0000256" key="3">
    <source>
        <dbReference type="ARBA" id="ARBA00005119"/>
    </source>
</evidence>
<comment type="catalytic activity">
    <reaction evidence="20">
        <text>a 1,2-diacyl-sn-glycero-3-phosphate + CTP + H(+) = a CDP-1,2-diacyl-sn-glycerol + diphosphate</text>
        <dbReference type="Rhea" id="RHEA:16229"/>
        <dbReference type="ChEBI" id="CHEBI:15378"/>
        <dbReference type="ChEBI" id="CHEBI:33019"/>
        <dbReference type="ChEBI" id="CHEBI:37563"/>
        <dbReference type="ChEBI" id="CHEBI:58332"/>
        <dbReference type="ChEBI" id="CHEBI:58608"/>
        <dbReference type="EC" id="2.7.7.41"/>
    </reaction>
</comment>
<evidence type="ECO:0000256" key="2">
    <source>
        <dbReference type="ARBA" id="ARBA00004443"/>
    </source>
</evidence>
<evidence type="ECO:0000256" key="1">
    <source>
        <dbReference type="ARBA" id="ARBA00001946"/>
    </source>
</evidence>
<evidence type="ECO:0000256" key="13">
    <source>
        <dbReference type="ARBA" id="ARBA00023098"/>
    </source>
</evidence>
<keyword evidence="14 20" id="KW-0496">Mitochondrion</keyword>
<dbReference type="AlphaFoldDB" id="A0AAF3ESY7"/>
<evidence type="ECO:0000313" key="21">
    <source>
        <dbReference type="Proteomes" id="UP000887575"/>
    </source>
</evidence>
<keyword evidence="21" id="KW-1185">Reference proteome</keyword>
<evidence type="ECO:0000256" key="10">
    <source>
        <dbReference type="ARBA" id="ARBA00022695"/>
    </source>
</evidence>
<comment type="pathway">
    <text evidence="3 20">Phospholipid metabolism; CDP-diacylglycerol biosynthesis; CDP-diacylglycerol from sn-glycerol 3-phosphate: step 3/3.</text>
</comment>
<evidence type="ECO:0000256" key="8">
    <source>
        <dbReference type="ARBA" id="ARBA00022516"/>
    </source>
</evidence>
<keyword evidence="16 20" id="KW-0594">Phospholipid biosynthesis</keyword>
<dbReference type="GO" id="GO:0032049">
    <property type="term" value="P:cardiolipin biosynthetic process"/>
    <property type="evidence" value="ECO:0007669"/>
    <property type="project" value="UniProtKB-UniRule"/>
</dbReference>
<dbReference type="GO" id="GO:0004605">
    <property type="term" value="F:phosphatidate cytidylyltransferase activity"/>
    <property type="evidence" value="ECO:0007669"/>
    <property type="project" value="UniProtKB-UniRule"/>
</dbReference>
<evidence type="ECO:0000256" key="16">
    <source>
        <dbReference type="ARBA" id="ARBA00023209"/>
    </source>
</evidence>
<evidence type="ECO:0000256" key="4">
    <source>
        <dbReference type="ARBA" id="ARBA00005189"/>
    </source>
</evidence>
<evidence type="ECO:0000256" key="17">
    <source>
        <dbReference type="ARBA" id="ARBA00023264"/>
    </source>
</evidence>
<evidence type="ECO:0000256" key="18">
    <source>
        <dbReference type="ARBA" id="ARBA00029893"/>
    </source>
</evidence>
<reference evidence="22" key="1">
    <citation type="submission" date="2024-02" db="UniProtKB">
        <authorList>
            <consortium name="WormBaseParasite"/>
        </authorList>
    </citation>
    <scope>IDENTIFICATION</scope>
</reference>
<dbReference type="InterPro" id="IPR015222">
    <property type="entry name" value="Tam41"/>
</dbReference>
<dbReference type="EC" id="2.7.7.41" evidence="6 20"/>
<evidence type="ECO:0000256" key="15">
    <source>
        <dbReference type="ARBA" id="ARBA00023136"/>
    </source>
</evidence>
<comment type="function">
    <text evidence="20">Catalyzes the conversion of phosphatidic acid (PA) to CDP-diacylglycerol (CDP-DAG), an essential intermediate in the synthesis of phosphatidylglycerol, cardiolipin and phosphatidylinositol.</text>
</comment>
<keyword evidence="11 20" id="KW-0999">Mitochondrion inner membrane</keyword>
<evidence type="ECO:0000256" key="6">
    <source>
        <dbReference type="ARBA" id="ARBA00012487"/>
    </source>
</evidence>
<keyword evidence="10 20" id="KW-0548">Nucleotidyltransferase</keyword>
<accession>A0AAF3ESY7</accession>
<dbReference type="PIRSF" id="PIRSF028840">
    <property type="entry name" value="Mmp37"/>
    <property type="match status" value="1"/>
</dbReference>
<keyword evidence="13 20" id="KW-0443">Lipid metabolism</keyword>
<comment type="cofactor">
    <cofactor evidence="1 20">
        <name>Mg(2+)</name>
        <dbReference type="ChEBI" id="CHEBI:18420"/>
    </cofactor>
</comment>
<name>A0AAF3ESY7_9BILA</name>
<dbReference type="Pfam" id="PF09139">
    <property type="entry name" value="Tam41_Mmp37"/>
    <property type="match status" value="1"/>
</dbReference>
<evidence type="ECO:0000256" key="7">
    <source>
        <dbReference type="ARBA" id="ARBA00018337"/>
    </source>
</evidence>
<dbReference type="PANTHER" id="PTHR13619">
    <property type="entry name" value="PHOSPHATIDATE CYTIDYLYLTRANSFERASE, MITOCHONDRIAL"/>
    <property type="match status" value="1"/>
</dbReference>
<dbReference type="PANTHER" id="PTHR13619:SF0">
    <property type="entry name" value="PHOSPHATIDATE CYTIDYLYLTRANSFERASE, MITOCHONDRIAL"/>
    <property type="match status" value="1"/>
</dbReference>
<evidence type="ECO:0000256" key="5">
    <source>
        <dbReference type="ARBA" id="ARBA00005458"/>
    </source>
</evidence>
<keyword evidence="12 20" id="KW-0460">Magnesium</keyword>
<dbReference type="WBParaSite" id="MBELARI_LOCUS17260">
    <property type="protein sequence ID" value="MBELARI_LOCUS17260"/>
    <property type="gene ID" value="MBELARI_LOCUS17260"/>
</dbReference>
<keyword evidence="15 20" id="KW-0472">Membrane</keyword>
<protein>
    <recommendedName>
        <fullName evidence="7 20">Phosphatidate cytidylyltransferase, mitochondrial</fullName>
        <ecNumber evidence="6 20">2.7.7.41</ecNumber>
    </recommendedName>
    <alternativeName>
        <fullName evidence="18 20">CDP-diacylglycerol synthase</fullName>
    </alternativeName>
    <alternativeName>
        <fullName evidence="19 20">Mitochondrial translocator assembly and maintenance protein 41 homolog</fullName>
    </alternativeName>
</protein>
<dbReference type="GO" id="GO:0005743">
    <property type="term" value="C:mitochondrial inner membrane"/>
    <property type="evidence" value="ECO:0007669"/>
    <property type="project" value="UniProtKB-SubCell"/>
</dbReference>
<dbReference type="GO" id="GO:0016024">
    <property type="term" value="P:CDP-diacylglycerol biosynthetic process"/>
    <property type="evidence" value="ECO:0007669"/>
    <property type="project" value="UniProtKB-UniRule"/>
</dbReference>
<organism evidence="21 22">
    <name type="scientific">Mesorhabditis belari</name>
    <dbReference type="NCBI Taxonomy" id="2138241"/>
    <lineage>
        <taxon>Eukaryota</taxon>
        <taxon>Metazoa</taxon>
        <taxon>Ecdysozoa</taxon>
        <taxon>Nematoda</taxon>
        <taxon>Chromadorea</taxon>
        <taxon>Rhabditida</taxon>
        <taxon>Rhabditina</taxon>
        <taxon>Rhabditomorpha</taxon>
        <taxon>Rhabditoidea</taxon>
        <taxon>Rhabditidae</taxon>
        <taxon>Mesorhabditinae</taxon>
        <taxon>Mesorhabditis</taxon>
    </lineage>
</organism>
<comment type="pathway">
    <text evidence="4">Lipid metabolism.</text>
</comment>
<sequence length="315" mass="35761">MEEQRQKYGELLQQLPLETVDYAFAYGSGALQQKGEKKEEKMVDFILSTSEPEKFHRANLERNGHHYSLLRIAGPRVISQFQTTFGAHVYFNTQVLVGQRTIKYGIISTQDLKTDLLDWKWLYVAGRLQKPVLEIISQRDDIAGWIKANRLNALNAALLQLHETFSLRDLFRKIVELSYMGDFRMLIGEDKNKVAKIVDGSYGELAETYRYLLSEDKRIFVKSDAVIQQEYSQNSIADRINHLPANVKGRLSSSYQKEAQSIDPNDLTRQLSSAIGSVVAPVALVQTAKNAVSAGILRSIIYSIAKMKKMLKSVR</sequence>
<evidence type="ECO:0000256" key="20">
    <source>
        <dbReference type="PIRNR" id="PIRNR028840"/>
    </source>
</evidence>
<dbReference type="Proteomes" id="UP000887575">
    <property type="component" value="Unassembled WGS sequence"/>
</dbReference>
<keyword evidence="8 20" id="KW-0444">Lipid biosynthesis</keyword>
<evidence type="ECO:0000313" key="22">
    <source>
        <dbReference type="WBParaSite" id="MBELARI_LOCUS17260"/>
    </source>
</evidence>
<evidence type="ECO:0000256" key="9">
    <source>
        <dbReference type="ARBA" id="ARBA00022679"/>
    </source>
</evidence>
<comment type="similarity">
    <text evidence="5 20">Belongs to the TAM41 family.</text>
</comment>
<keyword evidence="17 20" id="KW-1208">Phospholipid metabolism</keyword>
<comment type="subcellular location">
    <subcellularLocation>
        <location evidence="2 20">Mitochondrion inner membrane</location>
        <topology evidence="2 20">Peripheral membrane protein</topology>
        <orientation evidence="2 20">Matrix side</orientation>
    </subcellularLocation>
</comment>
<evidence type="ECO:0000256" key="11">
    <source>
        <dbReference type="ARBA" id="ARBA00022792"/>
    </source>
</evidence>
<keyword evidence="9 20" id="KW-0808">Transferase</keyword>
<evidence type="ECO:0000256" key="19">
    <source>
        <dbReference type="ARBA" id="ARBA00031502"/>
    </source>
</evidence>
<evidence type="ECO:0000256" key="12">
    <source>
        <dbReference type="ARBA" id="ARBA00022842"/>
    </source>
</evidence>
<evidence type="ECO:0000256" key="14">
    <source>
        <dbReference type="ARBA" id="ARBA00023128"/>
    </source>
</evidence>